<keyword evidence="1" id="KW-0597">Phosphoprotein</keyword>
<dbReference type="Gene3D" id="3.40.50.2300">
    <property type="match status" value="1"/>
</dbReference>
<dbReference type="GO" id="GO:0000160">
    <property type="term" value="P:phosphorelay signal transduction system"/>
    <property type="evidence" value="ECO:0007669"/>
    <property type="project" value="InterPro"/>
</dbReference>
<protein>
    <recommendedName>
        <fullName evidence="2">Response regulatory domain-containing protein</fullName>
    </recommendedName>
</protein>
<feature type="modified residue" description="4-aspartylphosphate" evidence="1">
    <location>
        <position position="4"/>
    </location>
</feature>
<organism evidence="3 4">
    <name type="scientific">Stigmatella aurantiaca (strain DW4/3-1)</name>
    <dbReference type="NCBI Taxonomy" id="378806"/>
    <lineage>
        <taxon>Bacteria</taxon>
        <taxon>Pseudomonadati</taxon>
        <taxon>Myxococcota</taxon>
        <taxon>Myxococcia</taxon>
        <taxon>Myxococcales</taxon>
        <taxon>Cystobacterineae</taxon>
        <taxon>Archangiaceae</taxon>
        <taxon>Stigmatella</taxon>
    </lineage>
</organism>
<name>Q092R5_STIAD</name>
<dbReference type="PATRIC" id="fig|378806.16.peg.5833"/>
<gene>
    <name evidence="3" type="ORF">STIAU_4249</name>
</gene>
<dbReference type="Proteomes" id="UP000032702">
    <property type="component" value="Unassembled WGS sequence"/>
</dbReference>
<sequence length="74" mass="8558">VLCDLMMPDLNGMDVYERVCESKPELAGRFIFITGGSFTPRAREFLETIPEQWIEKPFDEQQLHRVIEKALSNA</sequence>
<evidence type="ECO:0000313" key="4">
    <source>
        <dbReference type="Proteomes" id="UP000032702"/>
    </source>
</evidence>
<dbReference type="SUPFAM" id="SSF52172">
    <property type="entry name" value="CheY-like"/>
    <property type="match status" value="1"/>
</dbReference>
<feature type="domain" description="Response regulatory" evidence="2">
    <location>
        <begin position="1"/>
        <end position="71"/>
    </location>
</feature>
<dbReference type="InterPro" id="IPR001789">
    <property type="entry name" value="Sig_transdc_resp-reg_receiver"/>
</dbReference>
<dbReference type="Pfam" id="PF00072">
    <property type="entry name" value="Response_reg"/>
    <property type="match status" value="1"/>
</dbReference>
<reference evidence="3 4" key="1">
    <citation type="submission" date="2006-04" db="EMBL/GenBank/DDBJ databases">
        <authorList>
            <person name="Nierman W.C."/>
        </authorList>
    </citation>
    <scope>NUCLEOTIDE SEQUENCE [LARGE SCALE GENOMIC DNA]</scope>
    <source>
        <strain evidence="3 4">DW4/3-1</strain>
    </source>
</reference>
<evidence type="ECO:0000259" key="2">
    <source>
        <dbReference type="PROSITE" id="PS50110"/>
    </source>
</evidence>
<comment type="caution">
    <text evidence="3">The sequence shown here is derived from an EMBL/GenBank/DDBJ whole genome shotgun (WGS) entry which is preliminary data.</text>
</comment>
<proteinExistence type="predicted"/>
<dbReference type="EMBL" id="AAMD01000049">
    <property type="protein sequence ID" value="EAU66691.1"/>
    <property type="molecule type" value="Genomic_DNA"/>
</dbReference>
<evidence type="ECO:0000313" key="3">
    <source>
        <dbReference type="EMBL" id="EAU66691.1"/>
    </source>
</evidence>
<dbReference type="RefSeq" id="WP_002613744.1">
    <property type="nucleotide sequence ID" value="NZ_AAMD01000049.1"/>
</dbReference>
<dbReference type="InterPro" id="IPR011006">
    <property type="entry name" value="CheY-like_superfamily"/>
</dbReference>
<dbReference type="AlphaFoldDB" id="Q092R5"/>
<accession>Q092R5</accession>
<evidence type="ECO:0000256" key="1">
    <source>
        <dbReference type="PROSITE-ProRule" id="PRU00169"/>
    </source>
</evidence>
<dbReference type="PROSITE" id="PS50110">
    <property type="entry name" value="RESPONSE_REGULATORY"/>
    <property type="match status" value="1"/>
</dbReference>
<feature type="non-terminal residue" evidence="3">
    <location>
        <position position="1"/>
    </location>
</feature>